<dbReference type="EMBL" id="JAPFFF010000034">
    <property type="protein sequence ID" value="KAK8843737.1"/>
    <property type="molecule type" value="Genomic_DNA"/>
</dbReference>
<keyword evidence="2" id="KW-1185">Reference proteome</keyword>
<name>A0ABR2HBB1_9EUKA</name>
<proteinExistence type="predicted"/>
<comment type="caution">
    <text evidence="1">The sequence shown here is derived from an EMBL/GenBank/DDBJ whole genome shotgun (WGS) entry which is preliminary data.</text>
</comment>
<sequence length="233" mass="26911">MTSNAESIQHVKINEDFPQMFIPILKKPTSLEYVPPPIINSIRTEKERDLCNIYSSLSIINTIYELFSVNCLNEEDTKSLYKEQMNLIKGIMISIDMKDGNDLIEFAQLANLDISYCKENIINEFREAPIILTNEQQIDFAETLSKANDILVVISSNKNPSCDEIKSELFILSSYLNKIIRYTKSINPPKTEEIKIMKYWMNVILDSTFGKKQINKMTADLKSVFLSVRYKNK</sequence>
<protein>
    <submittedName>
        <fullName evidence="1">Uncharacterized protein</fullName>
    </submittedName>
</protein>
<gene>
    <name evidence="1" type="ORF">M9Y10_024805</name>
</gene>
<evidence type="ECO:0000313" key="1">
    <source>
        <dbReference type="EMBL" id="KAK8843737.1"/>
    </source>
</evidence>
<dbReference type="Proteomes" id="UP001470230">
    <property type="component" value="Unassembled WGS sequence"/>
</dbReference>
<reference evidence="1 2" key="1">
    <citation type="submission" date="2024-04" db="EMBL/GenBank/DDBJ databases">
        <title>Tritrichomonas musculus Genome.</title>
        <authorList>
            <person name="Alves-Ferreira E."/>
            <person name="Grigg M."/>
            <person name="Lorenzi H."/>
            <person name="Galac M."/>
        </authorList>
    </citation>
    <scope>NUCLEOTIDE SEQUENCE [LARGE SCALE GENOMIC DNA]</scope>
    <source>
        <strain evidence="1 2">EAF2021</strain>
    </source>
</reference>
<organism evidence="1 2">
    <name type="scientific">Tritrichomonas musculus</name>
    <dbReference type="NCBI Taxonomy" id="1915356"/>
    <lineage>
        <taxon>Eukaryota</taxon>
        <taxon>Metamonada</taxon>
        <taxon>Parabasalia</taxon>
        <taxon>Tritrichomonadida</taxon>
        <taxon>Tritrichomonadidae</taxon>
        <taxon>Tritrichomonas</taxon>
    </lineage>
</organism>
<evidence type="ECO:0000313" key="2">
    <source>
        <dbReference type="Proteomes" id="UP001470230"/>
    </source>
</evidence>
<accession>A0ABR2HBB1</accession>